<comment type="cofactor">
    <cofactor evidence="16 17">
        <name>Mg(2+)</name>
        <dbReference type="ChEBI" id="CHEBI:18420"/>
    </cofactor>
    <cofactor evidence="16 17">
        <name>Mn(2+)</name>
        <dbReference type="ChEBI" id="CHEBI:29035"/>
    </cofactor>
    <text evidence="16 17">Binds 1 Mg(2+) or Mn(2+) ion per subunit.</text>
</comment>
<keyword evidence="7 16" id="KW-0432">Leucine biosynthesis</keyword>
<evidence type="ECO:0000256" key="11">
    <source>
        <dbReference type="ARBA" id="ARBA00022842"/>
    </source>
</evidence>
<dbReference type="InterPro" id="IPR019818">
    <property type="entry name" value="IsoCit/isopropylmalate_DH_CS"/>
</dbReference>
<comment type="function">
    <text evidence="15 16 17">Catalyzes the oxidation of 3-carboxy-2-hydroxy-4-methylpentanoate (3-isopropylmalate) to 3-carboxy-4-methyl-2-oxopentanoate. The product decarboxylates to 4-methyl-2 oxopentanoate.</text>
</comment>
<feature type="domain" description="Isopropylmalate dehydrogenase-like" evidence="18">
    <location>
        <begin position="4"/>
        <end position="353"/>
    </location>
</feature>
<dbReference type="Proteomes" id="UP000245634">
    <property type="component" value="Unassembled WGS sequence"/>
</dbReference>
<organism evidence="19 20">
    <name type="scientific">Tumebacillus permanentifrigoris</name>
    <dbReference type="NCBI Taxonomy" id="378543"/>
    <lineage>
        <taxon>Bacteria</taxon>
        <taxon>Bacillati</taxon>
        <taxon>Bacillota</taxon>
        <taxon>Bacilli</taxon>
        <taxon>Bacillales</taxon>
        <taxon>Alicyclobacillaceae</taxon>
        <taxon>Tumebacillus</taxon>
    </lineage>
</organism>
<feature type="site" description="Important for catalysis" evidence="16">
    <location>
        <position position="191"/>
    </location>
</feature>
<dbReference type="NCBIfam" id="TIGR00169">
    <property type="entry name" value="leuB"/>
    <property type="match status" value="1"/>
</dbReference>
<feature type="binding site" evidence="16">
    <location>
        <position position="251"/>
    </location>
    <ligand>
        <name>Mg(2+)</name>
        <dbReference type="ChEBI" id="CHEBI:18420"/>
    </ligand>
</feature>
<dbReference type="PROSITE" id="PS00470">
    <property type="entry name" value="IDH_IMDH"/>
    <property type="match status" value="1"/>
</dbReference>
<evidence type="ECO:0000313" key="20">
    <source>
        <dbReference type="Proteomes" id="UP000245634"/>
    </source>
</evidence>
<dbReference type="GO" id="GO:0051287">
    <property type="term" value="F:NAD binding"/>
    <property type="evidence" value="ECO:0007669"/>
    <property type="project" value="InterPro"/>
</dbReference>
<dbReference type="SUPFAM" id="SSF53659">
    <property type="entry name" value="Isocitrate/Isopropylmalate dehydrogenase-like"/>
    <property type="match status" value="1"/>
</dbReference>
<gene>
    <name evidence="16" type="primary">leuB</name>
    <name evidence="19" type="ORF">C7459_10887</name>
</gene>
<dbReference type="GO" id="GO:0005829">
    <property type="term" value="C:cytosol"/>
    <property type="evidence" value="ECO:0007669"/>
    <property type="project" value="TreeGrafter"/>
</dbReference>
<feature type="binding site" evidence="16">
    <location>
        <begin position="76"/>
        <end position="89"/>
    </location>
    <ligand>
        <name>NAD(+)</name>
        <dbReference type="ChEBI" id="CHEBI:57540"/>
    </ligand>
</feature>
<comment type="pathway">
    <text evidence="4 16 17">Amino-acid biosynthesis; L-leucine biosynthesis; L-leucine from 3-methyl-2-oxobutanoate: step 3/4.</text>
</comment>
<evidence type="ECO:0000259" key="18">
    <source>
        <dbReference type="SMART" id="SM01329"/>
    </source>
</evidence>
<dbReference type="PANTHER" id="PTHR42979">
    <property type="entry name" value="3-ISOPROPYLMALATE DEHYDROGENASE"/>
    <property type="match status" value="1"/>
</dbReference>
<dbReference type="OrthoDB" id="9806254at2"/>
<comment type="caution">
    <text evidence="19">The sequence shown here is derived from an EMBL/GenBank/DDBJ whole genome shotgun (WGS) entry which is preliminary data.</text>
</comment>
<evidence type="ECO:0000256" key="10">
    <source>
        <dbReference type="ARBA" id="ARBA00022723"/>
    </source>
</evidence>
<evidence type="ECO:0000256" key="3">
    <source>
        <dbReference type="ARBA" id="ARBA00004496"/>
    </source>
</evidence>
<feature type="binding site" evidence="16">
    <location>
        <position position="223"/>
    </location>
    <ligand>
        <name>substrate</name>
    </ligand>
</feature>
<feature type="binding site" evidence="16">
    <location>
        <position position="223"/>
    </location>
    <ligand>
        <name>Mg(2+)</name>
        <dbReference type="ChEBI" id="CHEBI:18420"/>
    </ligand>
</feature>
<evidence type="ECO:0000256" key="9">
    <source>
        <dbReference type="ARBA" id="ARBA00022605"/>
    </source>
</evidence>
<reference evidence="19 20" key="1">
    <citation type="submission" date="2018-05" db="EMBL/GenBank/DDBJ databases">
        <title>Genomic Encyclopedia of Type Strains, Phase IV (KMG-IV): sequencing the most valuable type-strain genomes for metagenomic binning, comparative biology and taxonomic classification.</title>
        <authorList>
            <person name="Goeker M."/>
        </authorList>
    </citation>
    <scope>NUCLEOTIDE SEQUENCE [LARGE SCALE GENOMIC DNA]</scope>
    <source>
        <strain evidence="19 20">DSM 18773</strain>
    </source>
</reference>
<evidence type="ECO:0000256" key="13">
    <source>
        <dbReference type="ARBA" id="ARBA00023027"/>
    </source>
</evidence>
<feature type="binding site" evidence="16">
    <location>
        <position position="134"/>
    </location>
    <ligand>
        <name>substrate</name>
    </ligand>
</feature>
<evidence type="ECO:0000256" key="6">
    <source>
        <dbReference type="ARBA" id="ARBA00011738"/>
    </source>
</evidence>
<dbReference type="HAMAP" id="MF_01033">
    <property type="entry name" value="LeuB_type1"/>
    <property type="match status" value="1"/>
</dbReference>
<dbReference type="EMBL" id="QGGL01000008">
    <property type="protein sequence ID" value="PWK13069.1"/>
    <property type="molecule type" value="Genomic_DNA"/>
</dbReference>
<evidence type="ECO:0000256" key="4">
    <source>
        <dbReference type="ARBA" id="ARBA00004762"/>
    </source>
</evidence>
<evidence type="ECO:0000256" key="14">
    <source>
        <dbReference type="ARBA" id="ARBA00023304"/>
    </source>
</evidence>
<evidence type="ECO:0000256" key="16">
    <source>
        <dbReference type="HAMAP-Rule" id="MF_01033"/>
    </source>
</evidence>
<name>A0A316D897_9BACL</name>
<comment type="similarity">
    <text evidence="5 16">Belongs to the isocitrate and isopropylmalate dehydrogenases family. LeuB type 1 subfamily.</text>
</comment>
<keyword evidence="8 16" id="KW-0963">Cytoplasm</keyword>
<dbReference type="AlphaFoldDB" id="A0A316D897"/>
<dbReference type="FunFam" id="3.40.718.10:FF:000028">
    <property type="entry name" value="3-isopropylmalate dehydrogenase"/>
    <property type="match status" value="1"/>
</dbReference>
<evidence type="ECO:0000256" key="2">
    <source>
        <dbReference type="ARBA" id="ARBA00001936"/>
    </source>
</evidence>
<keyword evidence="10 16" id="KW-0479">Metal-binding</keyword>
<evidence type="ECO:0000313" key="19">
    <source>
        <dbReference type="EMBL" id="PWK13069.1"/>
    </source>
</evidence>
<evidence type="ECO:0000256" key="8">
    <source>
        <dbReference type="ARBA" id="ARBA00022490"/>
    </source>
</evidence>
<evidence type="ECO:0000256" key="1">
    <source>
        <dbReference type="ARBA" id="ARBA00000624"/>
    </source>
</evidence>
<dbReference type="Gene3D" id="3.40.718.10">
    <property type="entry name" value="Isopropylmalate Dehydrogenase"/>
    <property type="match status" value="1"/>
</dbReference>
<dbReference type="GO" id="GO:0003862">
    <property type="term" value="F:3-isopropylmalate dehydrogenase activity"/>
    <property type="evidence" value="ECO:0007669"/>
    <property type="project" value="UniProtKB-UniRule"/>
</dbReference>
<feature type="binding site" evidence="16">
    <location>
        <position position="106"/>
    </location>
    <ligand>
        <name>substrate</name>
    </ligand>
</feature>
<keyword evidence="20" id="KW-1185">Reference proteome</keyword>
<dbReference type="EC" id="1.1.1.85" evidence="16"/>
<dbReference type="Pfam" id="PF00180">
    <property type="entry name" value="Iso_dh"/>
    <property type="match status" value="1"/>
</dbReference>
<feature type="binding site" evidence="16">
    <location>
        <position position="247"/>
    </location>
    <ligand>
        <name>Mg(2+)</name>
        <dbReference type="ChEBI" id="CHEBI:18420"/>
    </ligand>
</feature>
<evidence type="ECO:0000256" key="7">
    <source>
        <dbReference type="ARBA" id="ARBA00022430"/>
    </source>
</evidence>
<dbReference type="GO" id="GO:0009098">
    <property type="term" value="P:L-leucine biosynthetic process"/>
    <property type="evidence" value="ECO:0007669"/>
    <property type="project" value="UniProtKB-UniRule"/>
</dbReference>
<keyword evidence="12 16" id="KW-0560">Oxidoreductase</keyword>
<dbReference type="SMART" id="SM01329">
    <property type="entry name" value="Iso_dh"/>
    <property type="match status" value="1"/>
</dbReference>
<feature type="binding site" evidence="16">
    <location>
        <position position="96"/>
    </location>
    <ligand>
        <name>substrate</name>
    </ligand>
</feature>
<sequence length="369" mass="39832">MNKRIAVLPGDGIGPEVVGEALALLDVVAELYGHTFHYDYGKIGGHAIDEEGTALPAETVELCGKSDAVLLGAVGGPKWDRGPTHLRPETGLLGLRKALSLYANLRPVKIFPALRDASTLKPEVLEGVDLLIVRELTGGLYFGTPRERRTGPTGLEVVDTLFYTEAEIERILRLGFELARTRRGHLTSVDKANVLESSRVWRETAERLAPEYPDVELTHLLVDNAAMQLVRNPRQFDVLVTENLFGDILSDEAAMISGSIGLLPSGSLGAEGTLGLYEPVHGSAPDIAGQNKANPLATYLSVAMMLRTSLGLPEEADAVERAVACVLEKGVRTGDLAQPGERVWGTREIGAEVRDQLRGGVRHGWQVTI</sequence>
<comment type="catalytic activity">
    <reaction evidence="1 16 17">
        <text>(2R,3S)-3-isopropylmalate + NAD(+) = 4-methyl-2-oxopentanoate + CO2 + NADH</text>
        <dbReference type="Rhea" id="RHEA:32271"/>
        <dbReference type="ChEBI" id="CHEBI:16526"/>
        <dbReference type="ChEBI" id="CHEBI:17865"/>
        <dbReference type="ChEBI" id="CHEBI:35121"/>
        <dbReference type="ChEBI" id="CHEBI:57540"/>
        <dbReference type="ChEBI" id="CHEBI:57945"/>
        <dbReference type="EC" id="1.1.1.85"/>
    </reaction>
</comment>
<comment type="subunit">
    <text evidence="6 16 17">Homodimer.</text>
</comment>
<keyword evidence="13 16" id="KW-0520">NAD</keyword>
<evidence type="ECO:0000256" key="5">
    <source>
        <dbReference type="ARBA" id="ARBA00008319"/>
    </source>
</evidence>
<accession>A0A316D897</accession>
<keyword evidence="11 16" id="KW-0460">Magnesium</keyword>
<feature type="site" description="Important for catalysis" evidence="16">
    <location>
        <position position="141"/>
    </location>
</feature>
<feature type="binding site" evidence="16">
    <location>
        <begin position="282"/>
        <end position="294"/>
    </location>
    <ligand>
        <name>NAD(+)</name>
        <dbReference type="ChEBI" id="CHEBI:57540"/>
    </ligand>
</feature>
<dbReference type="GO" id="GO:0000287">
    <property type="term" value="F:magnesium ion binding"/>
    <property type="evidence" value="ECO:0007669"/>
    <property type="project" value="InterPro"/>
</dbReference>
<evidence type="ECO:0000256" key="12">
    <source>
        <dbReference type="ARBA" id="ARBA00023002"/>
    </source>
</evidence>
<keyword evidence="16" id="KW-0464">Manganese</keyword>
<dbReference type="InterPro" id="IPR024084">
    <property type="entry name" value="IsoPropMal-DH-like_dom"/>
</dbReference>
<comment type="subcellular location">
    <subcellularLocation>
        <location evidence="3 16">Cytoplasm</location>
    </subcellularLocation>
</comment>
<dbReference type="PANTHER" id="PTHR42979:SF1">
    <property type="entry name" value="3-ISOPROPYLMALATE DEHYDROGENASE"/>
    <property type="match status" value="1"/>
</dbReference>
<dbReference type="InterPro" id="IPR004429">
    <property type="entry name" value="Isopropylmalate_DH"/>
</dbReference>
<protein>
    <recommendedName>
        <fullName evidence="16">3-isopropylmalate dehydrogenase</fullName>
        <ecNumber evidence="16">1.1.1.85</ecNumber>
    </recommendedName>
    <alternativeName>
        <fullName evidence="16">3-IPM-DH</fullName>
    </alternativeName>
    <alternativeName>
        <fullName evidence="16">Beta-IPM dehydrogenase</fullName>
        <shortName evidence="16">IMDH</shortName>
    </alternativeName>
</protein>
<dbReference type="RefSeq" id="WP_109689027.1">
    <property type="nucleotide sequence ID" value="NZ_QGGL01000008.1"/>
</dbReference>
<evidence type="ECO:0000256" key="15">
    <source>
        <dbReference type="ARBA" id="ARBA00023577"/>
    </source>
</evidence>
<keyword evidence="14 16" id="KW-0100">Branched-chain amino acid biosynthesis</keyword>
<proteinExistence type="inferred from homology"/>
<dbReference type="UniPathway" id="UPA00048">
    <property type="reaction ID" value="UER00072"/>
</dbReference>
<comment type="cofactor">
    <cofactor evidence="2">
        <name>Mn(2+)</name>
        <dbReference type="ChEBI" id="CHEBI:29035"/>
    </cofactor>
</comment>
<evidence type="ECO:0000256" key="17">
    <source>
        <dbReference type="RuleBase" id="RU004445"/>
    </source>
</evidence>
<keyword evidence="9 16" id="KW-0028">Amino-acid biosynthesis</keyword>